<keyword evidence="3" id="KW-0808">Transferase</keyword>
<keyword evidence="6 9" id="KW-0067">ATP-binding</keyword>
<dbReference type="InterPro" id="IPR017441">
    <property type="entry name" value="Protein_kinase_ATP_BS"/>
</dbReference>
<dbReference type="PANTHER" id="PTHR43895">
    <property type="entry name" value="CALCIUM/CALMODULIN-DEPENDENT PROTEIN KINASE KINASE-RELATED"/>
    <property type="match status" value="1"/>
</dbReference>
<feature type="region of interest" description="Disordered" evidence="10">
    <location>
        <begin position="1"/>
        <end position="191"/>
    </location>
</feature>
<feature type="compositionally biased region" description="Polar residues" evidence="10">
    <location>
        <begin position="249"/>
        <end position="262"/>
    </location>
</feature>
<keyword evidence="2" id="KW-0723">Serine/threonine-protein kinase</keyword>
<dbReference type="OrthoDB" id="4062651at2759"/>
<dbReference type="EC" id="2.7.11.1" evidence="1"/>
<dbReference type="AlphaFoldDB" id="A0A9N9Q0H8"/>
<feature type="compositionally biased region" description="Polar residues" evidence="10">
    <location>
        <begin position="155"/>
        <end position="176"/>
    </location>
</feature>
<dbReference type="Proteomes" id="UP000701801">
    <property type="component" value="Unassembled WGS sequence"/>
</dbReference>
<evidence type="ECO:0000259" key="11">
    <source>
        <dbReference type="PROSITE" id="PS50011"/>
    </source>
</evidence>
<evidence type="ECO:0000256" key="2">
    <source>
        <dbReference type="ARBA" id="ARBA00022527"/>
    </source>
</evidence>
<dbReference type="PROSITE" id="PS50011">
    <property type="entry name" value="PROTEIN_KINASE_DOM"/>
    <property type="match status" value="1"/>
</dbReference>
<comment type="caution">
    <text evidence="12">The sequence shown here is derived from an EMBL/GenBank/DDBJ whole genome shotgun (WGS) entry which is preliminary data.</text>
</comment>
<feature type="binding site" evidence="9">
    <location>
        <position position="410"/>
    </location>
    <ligand>
        <name>ATP</name>
        <dbReference type="ChEBI" id="CHEBI:30616"/>
    </ligand>
</feature>
<dbReference type="GO" id="GO:0007165">
    <property type="term" value="P:signal transduction"/>
    <property type="evidence" value="ECO:0007669"/>
    <property type="project" value="TreeGrafter"/>
</dbReference>
<dbReference type="SMART" id="SM00220">
    <property type="entry name" value="S_TKc"/>
    <property type="match status" value="1"/>
</dbReference>
<dbReference type="PANTHER" id="PTHR43895:SF32">
    <property type="entry name" value="SERINE_THREONINE-PROTEIN KINASE CHK1"/>
    <property type="match status" value="1"/>
</dbReference>
<dbReference type="EMBL" id="CAJVRM010000485">
    <property type="protein sequence ID" value="CAG8981478.1"/>
    <property type="molecule type" value="Genomic_DNA"/>
</dbReference>
<dbReference type="SUPFAM" id="SSF56112">
    <property type="entry name" value="Protein kinase-like (PK-like)"/>
    <property type="match status" value="1"/>
</dbReference>
<feature type="compositionally biased region" description="Low complexity" evidence="10">
    <location>
        <begin position="54"/>
        <end position="69"/>
    </location>
</feature>
<dbReference type="Pfam" id="PF00069">
    <property type="entry name" value="Pkinase"/>
    <property type="match status" value="1"/>
</dbReference>
<feature type="compositionally biased region" description="Basic and acidic residues" evidence="10">
    <location>
        <begin position="288"/>
        <end position="313"/>
    </location>
</feature>
<keyword evidence="5" id="KW-0418">Kinase</keyword>
<feature type="compositionally biased region" description="Low complexity" evidence="10">
    <location>
        <begin position="145"/>
        <end position="154"/>
    </location>
</feature>
<organism evidence="12 13">
    <name type="scientific">Hymenoscyphus albidus</name>
    <dbReference type="NCBI Taxonomy" id="595503"/>
    <lineage>
        <taxon>Eukaryota</taxon>
        <taxon>Fungi</taxon>
        <taxon>Dikarya</taxon>
        <taxon>Ascomycota</taxon>
        <taxon>Pezizomycotina</taxon>
        <taxon>Leotiomycetes</taxon>
        <taxon>Helotiales</taxon>
        <taxon>Helotiaceae</taxon>
        <taxon>Hymenoscyphus</taxon>
    </lineage>
</organism>
<keyword evidence="4 9" id="KW-0547">Nucleotide-binding</keyword>
<feature type="region of interest" description="Disordered" evidence="10">
    <location>
        <begin position="208"/>
        <end position="320"/>
    </location>
</feature>
<dbReference type="PROSITE" id="PS00108">
    <property type="entry name" value="PROTEIN_KINASE_ST"/>
    <property type="match status" value="1"/>
</dbReference>
<protein>
    <recommendedName>
        <fullName evidence="1">non-specific serine/threonine protein kinase</fullName>
        <ecNumber evidence="1">2.7.11.1</ecNumber>
    </recommendedName>
</protein>
<name>A0A9N9Q0H8_9HELO</name>
<keyword evidence="13" id="KW-1185">Reference proteome</keyword>
<evidence type="ECO:0000256" key="10">
    <source>
        <dbReference type="SAM" id="MobiDB-lite"/>
    </source>
</evidence>
<feature type="compositionally biased region" description="Polar residues" evidence="10">
    <location>
        <begin position="229"/>
        <end position="241"/>
    </location>
</feature>
<evidence type="ECO:0000256" key="9">
    <source>
        <dbReference type="PROSITE-ProRule" id="PRU10141"/>
    </source>
</evidence>
<dbReference type="PROSITE" id="PS00107">
    <property type="entry name" value="PROTEIN_KINASE_ATP"/>
    <property type="match status" value="1"/>
</dbReference>
<evidence type="ECO:0000256" key="8">
    <source>
        <dbReference type="ARBA" id="ARBA00048679"/>
    </source>
</evidence>
<dbReference type="GO" id="GO:0005524">
    <property type="term" value="F:ATP binding"/>
    <property type="evidence" value="ECO:0007669"/>
    <property type="project" value="UniProtKB-UniRule"/>
</dbReference>
<evidence type="ECO:0000256" key="4">
    <source>
        <dbReference type="ARBA" id="ARBA00022741"/>
    </source>
</evidence>
<dbReference type="InterPro" id="IPR000719">
    <property type="entry name" value="Prot_kinase_dom"/>
</dbReference>
<gene>
    <name evidence="12" type="ORF">HYALB_00003049</name>
</gene>
<evidence type="ECO:0000256" key="1">
    <source>
        <dbReference type="ARBA" id="ARBA00012513"/>
    </source>
</evidence>
<evidence type="ECO:0000256" key="7">
    <source>
        <dbReference type="ARBA" id="ARBA00047899"/>
    </source>
</evidence>
<feature type="domain" description="Protein kinase" evidence="11">
    <location>
        <begin position="380"/>
        <end position="684"/>
    </location>
</feature>
<comment type="catalytic activity">
    <reaction evidence="7">
        <text>L-threonyl-[protein] + ATP = O-phospho-L-threonyl-[protein] + ADP + H(+)</text>
        <dbReference type="Rhea" id="RHEA:46608"/>
        <dbReference type="Rhea" id="RHEA-COMP:11060"/>
        <dbReference type="Rhea" id="RHEA-COMP:11605"/>
        <dbReference type="ChEBI" id="CHEBI:15378"/>
        <dbReference type="ChEBI" id="CHEBI:30013"/>
        <dbReference type="ChEBI" id="CHEBI:30616"/>
        <dbReference type="ChEBI" id="CHEBI:61977"/>
        <dbReference type="ChEBI" id="CHEBI:456216"/>
        <dbReference type="EC" id="2.7.11.1"/>
    </reaction>
</comment>
<evidence type="ECO:0000313" key="13">
    <source>
        <dbReference type="Proteomes" id="UP000701801"/>
    </source>
</evidence>
<sequence>MPAIFTAPPPSAAAPTFNQIKYQQHHHHHHHDPLSPSHDPTSLHQLPKLQTDNSSFSSADTSLTSSPESRPIDLRSPIPEEDEEDETSSEAANEPVTPTDSQHPYSFPDRMNGMKPPEHINSFDLSRSQPPPLILNTTPTPPSSTPTSENKPPSIRSTDQPTKTSPPKRPASSSKDSGIKQKMSGFFRRSLSHGANAHDVVPVPQLQIENNALSGSDPNLSKEQRRRLSANNSPYTTRSNSPPSPASPGDTSNMKSQPQAQLQVCEPTKDDFFQNRKKNRASTGLGHGIRDRFSRKSSHNDKATEHEQRDRATSVDLDPSIQNCDGDANAKLPQRAIWALPAETGIGLKSRRMSLSLPDDFTVDVADLYSEFQDQSKMVGKRGKSIGKGATSKVKLMYRKGFPGEVFAVKEFRGKSSNEKAEDYEQKVKSEYSIAKSVHHPNIVETFRLCVYAGKWNHVMEYCDQGDLFNLVSQKYLSRPERLSDRLCLFKQLVQGINYLHSNGIAHRDIKLENLLITKESKLKITDFGVSEVFDGIHPGLRAAAGQCGKNMGEARLCAPGMCGSPPYVAPEVLAKQGEYDPRPLDVWGAAVVMLCLCANGCLWTEAREGSSPLYDDLVRGWTKWNAKHPEGEVPNISETDYPHVAFFDQHINPPALRRILLTMLNPEPSRRATMATIAKNRWLKNVECCQVDSYDDPTTTVDATKLRSCSKSITKVVSHNHLPPQQNFGHKFVRLPGSTDM</sequence>
<evidence type="ECO:0000256" key="5">
    <source>
        <dbReference type="ARBA" id="ARBA00022777"/>
    </source>
</evidence>
<evidence type="ECO:0000313" key="12">
    <source>
        <dbReference type="EMBL" id="CAG8981478.1"/>
    </source>
</evidence>
<reference evidence="12" key="1">
    <citation type="submission" date="2021-07" db="EMBL/GenBank/DDBJ databases">
        <authorList>
            <person name="Durling M."/>
        </authorList>
    </citation>
    <scope>NUCLEOTIDE SEQUENCE</scope>
</reference>
<evidence type="ECO:0000256" key="3">
    <source>
        <dbReference type="ARBA" id="ARBA00022679"/>
    </source>
</evidence>
<feature type="compositionally biased region" description="Pro residues" evidence="10">
    <location>
        <begin position="129"/>
        <end position="144"/>
    </location>
</feature>
<feature type="compositionally biased region" description="Acidic residues" evidence="10">
    <location>
        <begin position="79"/>
        <end position="88"/>
    </location>
</feature>
<dbReference type="InterPro" id="IPR008271">
    <property type="entry name" value="Ser/Thr_kinase_AS"/>
</dbReference>
<dbReference type="Gene3D" id="1.10.510.10">
    <property type="entry name" value="Transferase(Phosphotransferase) domain 1"/>
    <property type="match status" value="1"/>
</dbReference>
<dbReference type="GO" id="GO:0004674">
    <property type="term" value="F:protein serine/threonine kinase activity"/>
    <property type="evidence" value="ECO:0007669"/>
    <property type="project" value="UniProtKB-KW"/>
</dbReference>
<evidence type="ECO:0000256" key="6">
    <source>
        <dbReference type="ARBA" id="ARBA00022840"/>
    </source>
</evidence>
<feature type="compositionally biased region" description="Polar residues" evidence="10">
    <location>
        <begin position="208"/>
        <end position="221"/>
    </location>
</feature>
<accession>A0A9N9Q0H8</accession>
<comment type="catalytic activity">
    <reaction evidence="8">
        <text>L-seryl-[protein] + ATP = O-phospho-L-seryl-[protein] + ADP + H(+)</text>
        <dbReference type="Rhea" id="RHEA:17989"/>
        <dbReference type="Rhea" id="RHEA-COMP:9863"/>
        <dbReference type="Rhea" id="RHEA-COMP:11604"/>
        <dbReference type="ChEBI" id="CHEBI:15378"/>
        <dbReference type="ChEBI" id="CHEBI:29999"/>
        <dbReference type="ChEBI" id="CHEBI:30616"/>
        <dbReference type="ChEBI" id="CHEBI:83421"/>
        <dbReference type="ChEBI" id="CHEBI:456216"/>
        <dbReference type="EC" id="2.7.11.1"/>
    </reaction>
</comment>
<proteinExistence type="predicted"/>
<feature type="compositionally biased region" description="Low complexity" evidence="10">
    <location>
        <begin position="34"/>
        <end position="44"/>
    </location>
</feature>
<dbReference type="InterPro" id="IPR011009">
    <property type="entry name" value="Kinase-like_dom_sf"/>
</dbReference>